<dbReference type="PANTHER" id="PTHR37299">
    <property type="entry name" value="TRANSCRIPTIONAL REGULATOR-RELATED"/>
    <property type="match status" value="1"/>
</dbReference>
<organism evidence="4 5">
    <name type="scientific">Sphingobacterium bambusae</name>
    <dbReference type="NCBI Taxonomy" id="662858"/>
    <lineage>
        <taxon>Bacteria</taxon>
        <taxon>Pseudomonadati</taxon>
        <taxon>Bacteroidota</taxon>
        <taxon>Sphingobacteriia</taxon>
        <taxon>Sphingobacteriales</taxon>
        <taxon>Sphingobacteriaceae</taxon>
        <taxon>Sphingobacterium</taxon>
    </lineage>
</organism>
<dbReference type="SMART" id="SM00850">
    <property type="entry name" value="LytTR"/>
    <property type="match status" value="1"/>
</dbReference>
<accession>A0ABW6BIH8</accession>
<comment type="caution">
    <text evidence="4">The sequence shown here is derived from an EMBL/GenBank/DDBJ whole genome shotgun (WGS) entry which is preliminary data.</text>
</comment>
<keyword evidence="1" id="KW-0597">Phosphoprotein</keyword>
<dbReference type="Gene3D" id="3.40.50.2300">
    <property type="match status" value="1"/>
</dbReference>
<dbReference type="InterPro" id="IPR001789">
    <property type="entry name" value="Sig_transdc_resp-reg_receiver"/>
</dbReference>
<evidence type="ECO:0000313" key="5">
    <source>
        <dbReference type="Proteomes" id="UP001597525"/>
    </source>
</evidence>
<dbReference type="Proteomes" id="UP001597525">
    <property type="component" value="Unassembled WGS sequence"/>
</dbReference>
<dbReference type="SUPFAM" id="SSF52172">
    <property type="entry name" value="CheY-like"/>
    <property type="match status" value="1"/>
</dbReference>
<evidence type="ECO:0000256" key="1">
    <source>
        <dbReference type="PROSITE-ProRule" id="PRU00169"/>
    </source>
</evidence>
<feature type="modified residue" description="4-aspartylphosphate" evidence="1">
    <location>
        <position position="54"/>
    </location>
</feature>
<feature type="domain" description="Response regulatory" evidence="2">
    <location>
        <begin position="3"/>
        <end position="114"/>
    </location>
</feature>
<dbReference type="InterPro" id="IPR046947">
    <property type="entry name" value="LytR-like"/>
</dbReference>
<dbReference type="PROSITE" id="PS50110">
    <property type="entry name" value="RESPONSE_REGULATORY"/>
    <property type="match status" value="1"/>
</dbReference>
<sequence>MIKTIVIDDEPLARMIIMEYLKQHADIQIVAECGDGFEGAKAIQQHQPDLVFLDIQMPKLTGFEMLEIVDEMPNVIFTTAFDEFAIKAFEKNAIDYLLKPISKDRFEQGLAKFRNSHVSSSAPALSEQTSAKVAAITEEESLERIVVKNGTQIKIIPVQQVTFLEAYDDYVKIHTKDGVFLKNKTMSSFEKQLDPKQFVRVHRSFIAKVDQLAKIEPMEKESYIATLLTGEKINISKSGYARLKQIIGL</sequence>
<name>A0ABW6BIH8_9SPHI</name>
<dbReference type="PANTHER" id="PTHR37299:SF1">
    <property type="entry name" value="STAGE 0 SPORULATION PROTEIN A HOMOLOG"/>
    <property type="match status" value="1"/>
</dbReference>
<dbReference type="InterPro" id="IPR007492">
    <property type="entry name" value="LytTR_DNA-bd_dom"/>
</dbReference>
<dbReference type="Pfam" id="PF04397">
    <property type="entry name" value="LytTR"/>
    <property type="match status" value="1"/>
</dbReference>
<dbReference type="InterPro" id="IPR011006">
    <property type="entry name" value="CheY-like_superfamily"/>
</dbReference>
<protein>
    <submittedName>
        <fullName evidence="4">LytR/AlgR family response regulator transcription factor</fullName>
    </submittedName>
</protein>
<dbReference type="PROSITE" id="PS50930">
    <property type="entry name" value="HTH_LYTTR"/>
    <property type="match status" value="1"/>
</dbReference>
<evidence type="ECO:0000259" key="3">
    <source>
        <dbReference type="PROSITE" id="PS50930"/>
    </source>
</evidence>
<gene>
    <name evidence="4" type="ORF">ACFS7Y_13695</name>
</gene>
<reference evidence="5" key="1">
    <citation type="journal article" date="2019" name="Int. J. Syst. Evol. Microbiol.">
        <title>The Global Catalogue of Microorganisms (GCM) 10K type strain sequencing project: providing services to taxonomists for standard genome sequencing and annotation.</title>
        <authorList>
            <consortium name="The Broad Institute Genomics Platform"/>
            <consortium name="The Broad Institute Genome Sequencing Center for Infectious Disease"/>
            <person name="Wu L."/>
            <person name="Ma J."/>
        </authorList>
    </citation>
    <scope>NUCLEOTIDE SEQUENCE [LARGE SCALE GENOMIC DNA]</scope>
    <source>
        <strain evidence="5">KCTC 22814</strain>
    </source>
</reference>
<feature type="domain" description="HTH LytTR-type" evidence="3">
    <location>
        <begin position="145"/>
        <end position="249"/>
    </location>
</feature>
<dbReference type="SMART" id="SM00448">
    <property type="entry name" value="REC"/>
    <property type="match status" value="1"/>
</dbReference>
<proteinExistence type="predicted"/>
<dbReference type="RefSeq" id="WP_320185566.1">
    <property type="nucleotide sequence ID" value="NZ_CP138332.1"/>
</dbReference>
<dbReference type="Pfam" id="PF00072">
    <property type="entry name" value="Response_reg"/>
    <property type="match status" value="1"/>
</dbReference>
<dbReference type="Gene3D" id="2.40.50.1020">
    <property type="entry name" value="LytTr DNA-binding domain"/>
    <property type="match status" value="1"/>
</dbReference>
<dbReference type="EMBL" id="JBHUPB010000008">
    <property type="protein sequence ID" value="MFD2968448.1"/>
    <property type="molecule type" value="Genomic_DNA"/>
</dbReference>
<evidence type="ECO:0000259" key="2">
    <source>
        <dbReference type="PROSITE" id="PS50110"/>
    </source>
</evidence>
<evidence type="ECO:0000313" key="4">
    <source>
        <dbReference type="EMBL" id="MFD2968448.1"/>
    </source>
</evidence>
<keyword evidence="5" id="KW-1185">Reference proteome</keyword>